<evidence type="ECO:0000256" key="1">
    <source>
        <dbReference type="SAM" id="SignalP"/>
    </source>
</evidence>
<sequence length="222" mass="24212">MKLFTALVWPLFVLSASASTLSRTLCDCRGTINGGSGSEMYICNDQRLGPRVLPRKLPLGTLTASYDRFGGLTPGQFLDKWWSTADNRWIFPEQNGFQLNTDSNGINGTTVLEPGTLVDRFGGEGGRFVSAADAPFSQRALPPSNLNTNASTPNFPYDYHIYRVVKPLTVVGGPIRPWFGQPGLGTQFFTGSTNINDLLTQGFLQREDPEILTDGKKNGCGI</sequence>
<feature type="signal peptide" evidence="1">
    <location>
        <begin position="1"/>
        <end position="18"/>
    </location>
</feature>
<gene>
    <name evidence="3" type="ORF">B0I35DRAFT_422775</name>
</gene>
<comment type="caution">
    <text evidence="3">The sequence shown here is derived from an EMBL/GenBank/DDBJ whole genome shotgun (WGS) entry which is preliminary data.</text>
</comment>
<keyword evidence="4" id="KW-1185">Reference proteome</keyword>
<name>A0A8K0T0Z1_9HYPO</name>
<dbReference type="Pfam" id="PF14021">
    <property type="entry name" value="TNT"/>
    <property type="match status" value="1"/>
</dbReference>
<dbReference type="AlphaFoldDB" id="A0A8K0T0Z1"/>
<dbReference type="Proteomes" id="UP000813444">
    <property type="component" value="Unassembled WGS sequence"/>
</dbReference>
<dbReference type="PANTHER" id="PTHR42059:SF1">
    <property type="entry name" value="TNT DOMAIN-CONTAINING PROTEIN"/>
    <property type="match status" value="1"/>
</dbReference>
<dbReference type="PANTHER" id="PTHR42059">
    <property type="entry name" value="TNT DOMAIN-CONTAINING PROTEIN"/>
    <property type="match status" value="1"/>
</dbReference>
<dbReference type="InterPro" id="IPR025331">
    <property type="entry name" value="TNT"/>
</dbReference>
<feature type="domain" description="TNT" evidence="2">
    <location>
        <begin position="112"/>
        <end position="206"/>
    </location>
</feature>
<reference evidence="3" key="1">
    <citation type="journal article" date="2021" name="Nat. Commun.">
        <title>Genetic determinants of endophytism in the Arabidopsis root mycobiome.</title>
        <authorList>
            <person name="Mesny F."/>
            <person name="Miyauchi S."/>
            <person name="Thiergart T."/>
            <person name="Pickel B."/>
            <person name="Atanasova L."/>
            <person name="Karlsson M."/>
            <person name="Huettel B."/>
            <person name="Barry K.W."/>
            <person name="Haridas S."/>
            <person name="Chen C."/>
            <person name="Bauer D."/>
            <person name="Andreopoulos W."/>
            <person name="Pangilinan J."/>
            <person name="LaButti K."/>
            <person name="Riley R."/>
            <person name="Lipzen A."/>
            <person name="Clum A."/>
            <person name="Drula E."/>
            <person name="Henrissat B."/>
            <person name="Kohler A."/>
            <person name="Grigoriev I.V."/>
            <person name="Martin F.M."/>
            <person name="Hacquard S."/>
        </authorList>
    </citation>
    <scope>NUCLEOTIDE SEQUENCE</scope>
    <source>
        <strain evidence="3">MPI-CAGE-CH-0235</strain>
    </source>
</reference>
<proteinExistence type="predicted"/>
<evidence type="ECO:0000259" key="2">
    <source>
        <dbReference type="Pfam" id="PF14021"/>
    </source>
</evidence>
<accession>A0A8K0T0Z1</accession>
<dbReference type="GO" id="GO:0050135">
    <property type="term" value="F:NADP+ nucleosidase activity"/>
    <property type="evidence" value="ECO:0007669"/>
    <property type="project" value="InterPro"/>
</dbReference>
<organism evidence="3 4">
    <name type="scientific">Stachybotrys elegans</name>
    <dbReference type="NCBI Taxonomy" id="80388"/>
    <lineage>
        <taxon>Eukaryota</taxon>
        <taxon>Fungi</taxon>
        <taxon>Dikarya</taxon>
        <taxon>Ascomycota</taxon>
        <taxon>Pezizomycotina</taxon>
        <taxon>Sordariomycetes</taxon>
        <taxon>Hypocreomycetidae</taxon>
        <taxon>Hypocreales</taxon>
        <taxon>Stachybotryaceae</taxon>
        <taxon>Stachybotrys</taxon>
    </lineage>
</organism>
<evidence type="ECO:0000313" key="3">
    <source>
        <dbReference type="EMBL" id="KAH7326459.1"/>
    </source>
</evidence>
<keyword evidence="1" id="KW-0732">Signal</keyword>
<dbReference type="EMBL" id="JAGPNK010000002">
    <property type="protein sequence ID" value="KAH7326459.1"/>
    <property type="molecule type" value="Genomic_DNA"/>
</dbReference>
<dbReference type="InterPro" id="IPR053024">
    <property type="entry name" value="Fungal_surface_NADase"/>
</dbReference>
<protein>
    <recommendedName>
        <fullName evidence="2">TNT domain-containing protein</fullName>
    </recommendedName>
</protein>
<feature type="chain" id="PRO_5035426532" description="TNT domain-containing protein" evidence="1">
    <location>
        <begin position="19"/>
        <end position="222"/>
    </location>
</feature>
<evidence type="ECO:0000313" key="4">
    <source>
        <dbReference type="Proteomes" id="UP000813444"/>
    </source>
</evidence>
<dbReference type="OrthoDB" id="2923349at2759"/>